<organism evidence="4 5">
    <name type="scientific">Candidatus Ruania gallistercoris</name>
    <dbReference type="NCBI Taxonomy" id="2838746"/>
    <lineage>
        <taxon>Bacteria</taxon>
        <taxon>Bacillati</taxon>
        <taxon>Actinomycetota</taxon>
        <taxon>Actinomycetes</taxon>
        <taxon>Micrococcales</taxon>
        <taxon>Ruaniaceae</taxon>
        <taxon>Ruania</taxon>
    </lineage>
</organism>
<dbReference type="Gene3D" id="3.40.50.300">
    <property type="entry name" value="P-loop containing nucleotide triphosphate hydrolases"/>
    <property type="match status" value="2"/>
</dbReference>
<dbReference type="InterPro" id="IPR027417">
    <property type="entry name" value="P-loop_NTPase"/>
</dbReference>
<dbReference type="Pfam" id="PF13514">
    <property type="entry name" value="AAA_27"/>
    <property type="match status" value="1"/>
</dbReference>
<proteinExistence type="predicted"/>
<feature type="coiled-coil region" evidence="1">
    <location>
        <begin position="650"/>
        <end position="677"/>
    </location>
</feature>
<dbReference type="InterPro" id="IPR038734">
    <property type="entry name" value="YhaN_AAA"/>
</dbReference>
<keyword evidence="1" id="KW-0175">Coiled coil</keyword>
<protein>
    <submittedName>
        <fullName evidence="4">AAA family ATPase</fullName>
    </submittedName>
</protein>
<gene>
    <name evidence="4" type="ORF">H9815_05760</name>
</gene>
<evidence type="ECO:0000256" key="1">
    <source>
        <dbReference type="SAM" id="Coils"/>
    </source>
</evidence>
<feature type="domain" description="YhaN AAA" evidence="3">
    <location>
        <begin position="1"/>
        <end position="48"/>
    </location>
</feature>
<reference evidence="4" key="2">
    <citation type="submission" date="2021-04" db="EMBL/GenBank/DDBJ databases">
        <authorList>
            <person name="Gilroy R."/>
        </authorList>
    </citation>
    <scope>NUCLEOTIDE SEQUENCE</scope>
    <source>
        <strain evidence="4">ChiGjej4B4-7305</strain>
    </source>
</reference>
<dbReference type="SUPFAM" id="SSF52540">
    <property type="entry name" value="P-loop containing nucleoside triphosphate hydrolases"/>
    <property type="match status" value="1"/>
</dbReference>
<dbReference type="PANTHER" id="PTHR41259:SF1">
    <property type="entry name" value="DOUBLE-STRAND BREAK REPAIR RAD50 ATPASE, PUTATIVE-RELATED"/>
    <property type="match status" value="1"/>
</dbReference>
<evidence type="ECO:0000256" key="2">
    <source>
        <dbReference type="SAM" id="MobiDB-lite"/>
    </source>
</evidence>
<evidence type="ECO:0000259" key="3">
    <source>
        <dbReference type="Pfam" id="PF13514"/>
    </source>
</evidence>
<accession>A0A9D2ECH9</accession>
<feature type="coiled-coil region" evidence="1">
    <location>
        <begin position="301"/>
        <end position="389"/>
    </location>
</feature>
<feature type="region of interest" description="Disordered" evidence="2">
    <location>
        <begin position="541"/>
        <end position="600"/>
    </location>
</feature>
<evidence type="ECO:0000313" key="4">
    <source>
        <dbReference type="EMBL" id="HIZ35263.1"/>
    </source>
</evidence>
<reference evidence="4" key="1">
    <citation type="journal article" date="2021" name="PeerJ">
        <title>Extensive microbial diversity within the chicken gut microbiome revealed by metagenomics and culture.</title>
        <authorList>
            <person name="Gilroy R."/>
            <person name="Ravi A."/>
            <person name="Getino M."/>
            <person name="Pursley I."/>
            <person name="Horton D.L."/>
            <person name="Alikhan N.F."/>
            <person name="Baker D."/>
            <person name="Gharbi K."/>
            <person name="Hall N."/>
            <person name="Watson M."/>
            <person name="Adriaenssens E.M."/>
            <person name="Foster-Nyarko E."/>
            <person name="Jarju S."/>
            <person name="Secka A."/>
            <person name="Antonio M."/>
            <person name="Oren A."/>
            <person name="Chaudhuri R.R."/>
            <person name="La Ragione R."/>
            <person name="Hildebrand F."/>
            <person name="Pallen M.J."/>
        </authorList>
    </citation>
    <scope>NUCLEOTIDE SEQUENCE</scope>
    <source>
        <strain evidence="4">ChiGjej4B4-7305</strain>
    </source>
</reference>
<dbReference type="EMBL" id="DXBY01000093">
    <property type="protein sequence ID" value="HIZ35263.1"/>
    <property type="molecule type" value="Genomic_DNA"/>
</dbReference>
<evidence type="ECO:0000313" key="5">
    <source>
        <dbReference type="Proteomes" id="UP000824037"/>
    </source>
</evidence>
<feature type="coiled-coil region" evidence="1">
    <location>
        <begin position="194"/>
        <end position="245"/>
    </location>
</feature>
<feature type="compositionally biased region" description="Low complexity" evidence="2">
    <location>
        <begin position="542"/>
        <end position="600"/>
    </location>
</feature>
<dbReference type="AlphaFoldDB" id="A0A9D2ECH9"/>
<dbReference type="PANTHER" id="PTHR41259">
    <property type="entry name" value="DOUBLE-STRAND BREAK REPAIR RAD50 ATPASE, PUTATIVE-RELATED"/>
    <property type="match status" value="1"/>
</dbReference>
<dbReference type="Proteomes" id="UP000824037">
    <property type="component" value="Unassembled WGS sequence"/>
</dbReference>
<name>A0A9D2ECH9_9MICO</name>
<comment type="caution">
    <text evidence="4">The sequence shown here is derived from an EMBL/GenBank/DDBJ whole genome shotgun (WGS) entry which is preliminary data.</text>
</comment>
<sequence length="904" mass="98086">MRIHRLRLTDFRGIADREVTLPTSGVVVLQGENEVGKTSMIEALDLLLDKPDSSKAREVREAKPVGRDVGPVVEAELSCGPYRFTYTKRWLRETRTELHVAAPRPASFTGAEAHAEVRRILDETLDTSLYQALRVLQASELTSAELGESSALAAALDQAAGTTGHDDDGDALLDAVDAEYATYFTPTGRETGEYATARKELTSAEEASAEAEHQLAQLGRDVDAHARLSTERDELSDRLTQARQDLTTREQAWKHLTGLRERVAEAQARVRAGGREHGWLTEAAERRAGQDRALAAKIAAWEELTRQLAESREQLHTARAEQHSATAAVAAAQAEERRQRDRVEAANRAAERLQDLVELDRVRTTLATIDRAQATIEECEAVLADARIDAELLAAVDQAETELAVSHAQHEAAAARVQVTALAAVDLTVDGAKHSLQAEEEIAAAVTEPVQVELPGTVRISIAPAQSSTDAEGALTAARRRLEELLHQAGVIDRRGAHRRYESDQRTRTELTRARERLEEELAGRSLSELQGDHARLAARITPGAAETPATTDPTTEGTTAGSAADGAAPPDAEPANAESAQAAKDSTLEAHAAAAERSTEATAVQEALTQRAGRLELDCTLLEGKASMAEADINDQRTALAAEREKTPDDELDRAAEQAAAELAEARQAAAAAEAELAETPVEQIEAARTNAVALTERLATEHRDVEERLRRLSVSLELRGEEGLQEAYDTARSAHEGAHSRLQHLDRRARACQLLHETLHRARDSARSRYVRPFREQILALGRIVYGPGFDVDVQDDLTIRSRTLDSVTVRFDQLSAGAREQLAIITRLACAAVVEPDQGVPVIIDDALGYSDPDRLDRMNAMIGSLAADAQVILLTCTPDRYRGIGNASVIRLERSLPATG</sequence>